<comment type="caution">
    <text evidence="1">The sequence shown here is derived from an EMBL/GenBank/DDBJ whole genome shotgun (WGS) entry which is preliminary data.</text>
</comment>
<sequence>MALLGPPELRNPTPSQRNQQNSSSAISVQFINQMVNKFNTTTVDPKPSMGLTENDSGTFLSSGNSCLDFFFNIVPITPPYELERGLEHAWIQDSLTALKLIFNLRGVRGTGKSDKEGFYTAAIWLHRRYPMSLACNVASIAEFGCFKDLLEILYRLIEGSDVRRRQKEEWLRRKNGGDSRKKGKGNRKPAATRDLRIANAIRKNKIEKERAGALRKEKKFTMARKALRQYSTDPNFRFLYDRVSDYFADCLKKDMKLYESGEFTKVSLAAKWCPSIDSSYDRATLICESIGRKVFPKESYPEYEGIEDAHYAYRVRDRLRKQVLVPLRKVLELPEVYIGAGKWDAIPYNRVSSVAMKLYKEKFLKHDPKRFIKFLKSKKTGKAKTAGAKSMKGALLPHEIIASLDDDDGGQVAELQWKRKVVLDNKLRNCMAICDVSGSMKGIPMEVSVALGVLVSELSEEPWKGKLITFSEKPQLHRVEGKDLRSKIESVSVRHMEKDKNTDFQKVFDLILQVAVDGNLKPEQMIKRLFVFSDMEFDKVSDNRYETDYQVIVKKYKEKGYGSVVPEIVFWKLRNSKSTPATATQKGVALVGGFSKNLLNLFFNYDGEYMIPMEVMEAAISGEEYQKLVVLD</sequence>
<evidence type="ECO:0000313" key="1">
    <source>
        <dbReference type="EMBL" id="KAJ4711479.1"/>
    </source>
</evidence>
<evidence type="ECO:0000313" key="2">
    <source>
        <dbReference type="Proteomes" id="UP001164539"/>
    </source>
</evidence>
<gene>
    <name evidence="1" type="ORF">OWV82_017496</name>
</gene>
<organism evidence="1 2">
    <name type="scientific">Melia azedarach</name>
    <name type="common">Chinaberry tree</name>
    <dbReference type="NCBI Taxonomy" id="155640"/>
    <lineage>
        <taxon>Eukaryota</taxon>
        <taxon>Viridiplantae</taxon>
        <taxon>Streptophyta</taxon>
        <taxon>Embryophyta</taxon>
        <taxon>Tracheophyta</taxon>
        <taxon>Spermatophyta</taxon>
        <taxon>Magnoliopsida</taxon>
        <taxon>eudicotyledons</taxon>
        <taxon>Gunneridae</taxon>
        <taxon>Pentapetalae</taxon>
        <taxon>rosids</taxon>
        <taxon>malvids</taxon>
        <taxon>Sapindales</taxon>
        <taxon>Meliaceae</taxon>
        <taxon>Melia</taxon>
    </lineage>
</organism>
<proteinExistence type="predicted"/>
<reference evidence="1 2" key="1">
    <citation type="journal article" date="2023" name="Science">
        <title>Complex scaffold remodeling in plant triterpene biosynthesis.</title>
        <authorList>
            <person name="De La Pena R."/>
            <person name="Hodgson H."/>
            <person name="Liu J.C."/>
            <person name="Stephenson M.J."/>
            <person name="Martin A.C."/>
            <person name="Owen C."/>
            <person name="Harkess A."/>
            <person name="Leebens-Mack J."/>
            <person name="Jimenez L.E."/>
            <person name="Osbourn A."/>
            <person name="Sattely E.S."/>
        </authorList>
    </citation>
    <scope>NUCLEOTIDE SEQUENCE [LARGE SCALE GENOMIC DNA]</scope>
    <source>
        <strain evidence="2">cv. JPN11</strain>
        <tissue evidence="1">Leaf</tissue>
    </source>
</reference>
<dbReference type="EMBL" id="CM051402">
    <property type="protein sequence ID" value="KAJ4711479.1"/>
    <property type="molecule type" value="Genomic_DNA"/>
</dbReference>
<protein>
    <submittedName>
        <fullName evidence="1">Uncharacterized conserved protein UCP015417, vWA</fullName>
    </submittedName>
</protein>
<accession>A0ACC1XLB0</accession>
<name>A0ACC1XLB0_MELAZ</name>
<dbReference type="Proteomes" id="UP001164539">
    <property type="component" value="Chromosome 9"/>
</dbReference>
<keyword evidence="2" id="KW-1185">Reference proteome</keyword>